<protein>
    <recommendedName>
        <fullName evidence="2">Cytochrome b5 heme-binding domain-containing protein</fullName>
    </recommendedName>
</protein>
<evidence type="ECO:0000256" key="1">
    <source>
        <dbReference type="ARBA" id="ARBA00038357"/>
    </source>
</evidence>
<evidence type="ECO:0000259" key="2">
    <source>
        <dbReference type="Pfam" id="PF00173"/>
    </source>
</evidence>
<dbReference type="AlphaFoldDB" id="A0A4U5LPF1"/>
<dbReference type="Proteomes" id="UP000298663">
    <property type="component" value="Unassembled WGS sequence"/>
</dbReference>
<evidence type="ECO:0000313" key="4">
    <source>
        <dbReference type="Proteomes" id="UP000298663"/>
    </source>
</evidence>
<gene>
    <name evidence="3" type="ORF">L596_030453</name>
</gene>
<accession>A0A4U5LPF1</accession>
<reference evidence="3 4" key="2">
    <citation type="journal article" date="2019" name="G3 (Bethesda)">
        <title>Hybrid Assembly of the Genome of the Entomopathogenic Nematode Steinernema carpocapsae Identifies the X-Chromosome.</title>
        <authorList>
            <person name="Serra L."/>
            <person name="Macchietto M."/>
            <person name="Macias-Munoz A."/>
            <person name="McGill C.J."/>
            <person name="Rodriguez I.M."/>
            <person name="Rodriguez B."/>
            <person name="Murad R."/>
            <person name="Mortazavi A."/>
        </authorList>
    </citation>
    <scope>NUCLEOTIDE SEQUENCE [LARGE SCALE GENOMIC DNA]</scope>
    <source>
        <strain evidence="3 4">ALL</strain>
    </source>
</reference>
<reference evidence="3 4" key="1">
    <citation type="journal article" date="2015" name="Genome Biol.">
        <title>Comparative genomics of Steinernema reveals deeply conserved gene regulatory networks.</title>
        <authorList>
            <person name="Dillman A.R."/>
            <person name="Macchietto M."/>
            <person name="Porter C.F."/>
            <person name="Rogers A."/>
            <person name="Williams B."/>
            <person name="Antoshechkin I."/>
            <person name="Lee M.M."/>
            <person name="Goodwin Z."/>
            <person name="Lu X."/>
            <person name="Lewis E.E."/>
            <person name="Goodrich-Blair H."/>
            <person name="Stock S.P."/>
            <person name="Adams B.J."/>
            <person name="Sternberg P.W."/>
            <person name="Mortazavi A."/>
        </authorList>
    </citation>
    <scope>NUCLEOTIDE SEQUENCE [LARGE SCALE GENOMIC DNA]</scope>
    <source>
        <strain evidence="3 4">ALL</strain>
    </source>
</reference>
<comment type="caution">
    <text evidence="3">The sequence shown here is derived from an EMBL/GenBank/DDBJ whole genome shotgun (WGS) entry which is preliminary data.</text>
</comment>
<dbReference type="PANTHER" id="PTHR10281:SF76">
    <property type="entry name" value="CALCUTTA CUP-RELATED"/>
    <property type="match status" value="1"/>
</dbReference>
<dbReference type="InterPro" id="IPR001199">
    <property type="entry name" value="Cyt_B5-like_heme/steroid-bd"/>
</dbReference>
<comment type="similarity">
    <text evidence="1">Belongs to the cytochrome b5 family. MAPR subfamily.</text>
</comment>
<organism evidence="3 4">
    <name type="scientific">Steinernema carpocapsae</name>
    <name type="common">Entomopathogenic nematode</name>
    <dbReference type="NCBI Taxonomy" id="34508"/>
    <lineage>
        <taxon>Eukaryota</taxon>
        <taxon>Metazoa</taxon>
        <taxon>Ecdysozoa</taxon>
        <taxon>Nematoda</taxon>
        <taxon>Chromadorea</taxon>
        <taxon>Rhabditida</taxon>
        <taxon>Tylenchina</taxon>
        <taxon>Panagrolaimomorpha</taxon>
        <taxon>Strongyloidoidea</taxon>
        <taxon>Steinernematidae</taxon>
        <taxon>Steinernema</taxon>
    </lineage>
</organism>
<dbReference type="EMBL" id="AZBU02000014">
    <property type="protein sequence ID" value="TKR57802.1"/>
    <property type="molecule type" value="Genomic_DNA"/>
</dbReference>
<feature type="domain" description="Cytochrome b5 heme-binding" evidence="2">
    <location>
        <begin position="35"/>
        <end position="71"/>
    </location>
</feature>
<sequence length="125" mass="14061">MRYSDRVFKLVSPSPTLSRMSLNVELDSMGQAGARQIYDMTRGRAFYGPEGPYRKMAGHDATRSLGTMDTEQVSDSWDDHEGMTEAEMEEAREWGANLGAKYPEVGKLIKEGEEKTDYEGALAQW</sequence>
<proteinExistence type="inferred from homology"/>
<name>A0A4U5LPF1_STECR</name>
<dbReference type="GO" id="GO:0012505">
    <property type="term" value="C:endomembrane system"/>
    <property type="evidence" value="ECO:0007669"/>
    <property type="project" value="TreeGrafter"/>
</dbReference>
<dbReference type="InterPro" id="IPR050577">
    <property type="entry name" value="MAPR/NEUFC/NENF-like"/>
</dbReference>
<dbReference type="GO" id="GO:0016020">
    <property type="term" value="C:membrane"/>
    <property type="evidence" value="ECO:0007669"/>
    <property type="project" value="TreeGrafter"/>
</dbReference>
<dbReference type="OrthoDB" id="547796at2759"/>
<keyword evidence="4" id="KW-1185">Reference proteome</keyword>
<dbReference type="InterPro" id="IPR036400">
    <property type="entry name" value="Cyt_B5-like_heme/steroid_sf"/>
</dbReference>
<evidence type="ECO:0000313" key="3">
    <source>
        <dbReference type="EMBL" id="TKR57802.1"/>
    </source>
</evidence>
<dbReference type="Pfam" id="PF00173">
    <property type="entry name" value="Cyt-b5"/>
    <property type="match status" value="1"/>
</dbReference>
<dbReference type="SUPFAM" id="SSF55856">
    <property type="entry name" value="Cytochrome b5-like heme/steroid binding domain"/>
    <property type="match status" value="1"/>
</dbReference>
<dbReference type="PANTHER" id="PTHR10281">
    <property type="entry name" value="MEMBRANE-ASSOCIATED PROGESTERONE RECEPTOR COMPONENT-RELATED"/>
    <property type="match status" value="1"/>
</dbReference>
<dbReference type="Gene3D" id="3.10.120.10">
    <property type="entry name" value="Cytochrome b5-like heme/steroid binding domain"/>
    <property type="match status" value="1"/>
</dbReference>